<keyword evidence="6" id="KW-0233">DNA recombination</keyword>
<dbReference type="Proteomes" id="UP001494672">
    <property type="component" value="Unassembled WGS sequence"/>
</dbReference>
<dbReference type="PANTHER" id="PTHR30337">
    <property type="entry name" value="COMPONENT OF ATP-DEPENDENT DSDNA EXONUCLEASE"/>
    <property type="match status" value="1"/>
</dbReference>
<protein>
    <recommendedName>
        <fullName evidence="2 6">Nuclease SbcCD subunit D</fullName>
    </recommendedName>
</protein>
<evidence type="ECO:0000313" key="9">
    <source>
        <dbReference type="Proteomes" id="UP001494672"/>
    </source>
</evidence>
<name>A0ABV1IDE8_9FIRM</name>
<evidence type="ECO:0000256" key="5">
    <source>
        <dbReference type="ARBA" id="ARBA00022839"/>
    </source>
</evidence>
<dbReference type="PANTHER" id="PTHR30337:SF0">
    <property type="entry name" value="NUCLEASE SBCCD SUBUNIT D"/>
    <property type="match status" value="1"/>
</dbReference>
<keyword evidence="6" id="KW-0235">DNA replication</keyword>
<sequence>MRLLHLSDLHLGKSIYGYSMIEDQRYWINEFLKVCDEQKPDAVMVAGDVYDRATPGAAAITLLDYFIEEISNRQIPLLIIAGNHDSGERLEYAGEILKKHDVYIAGVPQRKITRVTLPDEEGEVNFYLLPYLYPERVASFFDRNDIKSYEEAMINYLSHQDIDTGERNVLIAHQNIIADGVEAERGGSETMSGGIGPIDYSVFDDFDYVALGHIHRARPVGRSQVRYAGTPICYHLDETKQGKKGPLLVEIGPKGEGIKVETIEIKPLHRMRYEKGTKEELHAMFENDNGRDEYVGLVMTDERVDSVTYAYFNDLLQKRGSKLLEFRSEAKSQSGVREGRSREEIQRESLQDLFAELYTKANNDEPPTTEEYEMMKFAADKMSRCEVTKDANPDNSLVDEVIAFARQLGGE</sequence>
<dbReference type="InterPro" id="IPR041796">
    <property type="entry name" value="Mre11_N"/>
</dbReference>
<organism evidence="8 9">
    <name type="scientific">Coprococcus aceti</name>
    <dbReference type="NCBI Taxonomy" id="2981786"/>
    <lineage>
        <taxon>Bacteria</taxon>
        <taxon>Bacillati</taxon>
        <taxon>Bacillota</taxon>
        <taxon>Clostridia</taxon>
        <taxon>Lachnospirales</taxon>
        <taxon>Lachnospiraceae</taxon>
        <taxon>Coprococcus</taxon>
    </lineage>
</organism>
<dbReference type="EMBL" id="JBBNGJ010000010">
    <property type="protein sequence ID" value="MEQ2593657.1"/>
    <property type="molecule type" value="Genomic_DNA"/>
</dbReference>
<comment type="similarity">
    <text evidence="1 6">Belongs to the SbcD family.</text>
</comment>
<dbReference type="InterPro" id="IPR029052">
    <property type="entry name" value="Metallo-depent_PP-like"/>
</dbReference>
<keyword evidence="5 6" id="KW-0269">Exonuclease</keyword>
<dbReference type="InterPro" id="IPR004593">
    <property type="entry name" value="SbcD"/>
</dbReference>
<comment type="caution">
    <text evidence="8">The sequence shown here is derived from an EMBL/GenBank/DDBJ whole genome shotgun (WGS) entry which is preliminary data.</text>
</comment>
<accession>A0ABV1IDE8</accession>
<dbReference type="RefSeq" id="WP_082419762.1">
    <property type="nucleotide sequence ID" value="NZ_JBBNGJ010000010.1"/>
</dbReference>
<dbReference type="SUPFAM" id="SSF56300">
    <property type="entry name" value="Metallo-dependent phosphatases"/>
    <property type="match status" value="1"/>
</dbReference>
<gene>
    <name evidence="6" type="primary">sbcD</name>
    <name evidence="8" type="ORF">AAAU18_12125</name>
</gene>
<evidence type="ECO:0000256" key="1">
    <source>
        <dbReference type="ARBA" id="ARBA00010555"/>
    </source>
</evidence>
<dbReference type="NCBIfam" id="TIGR00619">
    <property type="entry name" value="sbcd"/>
    <property type="match status" value="1"/>
</dbReference>
<keyword evidence="3 6" id="KW-0540">Nuclease</keyword>
<comment type="function">
    <text evidence="6">SbcCD cleaves DNA hairpin structures. These structures can inhibit DNA replication and are intermediates in certain DNA recombination reactions. The complex acts as a 3'-&gt;5' double strand exonuclease that can open hairpins. It also has a 5' single-strand endonuclease activity.</text>
</comment>
<proteinExistence type="inferred from homology"/>
<evidence type="ECO:0000256" key="3">
    <source>
        <dbReference type="ARBA" id="ARBA00022722"/>
    </source>
</evidence>
<dbReference type="InterPro" id="IPR004843">
    <property type="entry name" value="Calcineurin-like_PHP"/>
</dbReference>
<keyword evidence="9" id="KW-1185">Reference proteome</keyword>
<dbReference type="Pfam" id="PF00149">
    <property type="entry name" value="Metallophos"/>
    <property type="match status" value="1"/>
</dbReference>
<evidence type="ECO:0000256" key="2">
    <source>
        <dbReference type="ARBA" id="ARBA00013365"/>
    </source>
</evidence>
<keyword evidence="6" id="KW-0255">Endonuclease</keyword>
<comment type="subunit">
    <text evidence="6">Heterodimer of SbcC and SbcD.</text>
</comment>
<dbReference type="InterPro" id="IPR050535">
    <property type="entry name" value="DNA_Repair-Maintenance_Comp"/>
</dbReference>
<dbReference type="GO" id="GO:0004527">
    <property type="term" value="F:exonuclease activity"/>
    <property type="evidence" value="ECO:0007669"/>
    <property type="project" value="UniProtKB-KW"/>
</dbReference>
<evidence type="ECO:0000256" key="4">
    <source>
        <dbReference type="ARBA" id="ARBA00022801"/>
    </source>
</evidence>
<evidence type="ECO:0000256" key="6">
    <source>
        <dbReference type="RuleBase" id="RU363069"/>
    </source>
</evidence>
<keyword evidence="4 6" id="KW-0378">Hydrolase</keyword>
<dbReference type="CDD" id="cd00840">
    <property type="entry name" value="MPP_Mre11_N"/>
    <property type="match status" value="1"/>
</dbReference>
<evidence type="ECO:0000259" key="7">
    <source>
        <dbReference type="Pfam" id="PF00149"/>
    </source>
</evidence>
<reference evidence="8 9" key="1">
    <citation type="submission" date="2024-04" db="EMBL/GenBank/DDBJ databases">
        <title>Human intestinal bacterial collection.</title>
        <authorList>
            <person name="Pauvert C."/>
            <person name="Hitch T.C.A."/>
            <person name="Clavel T."/>
        </authorList>
    </citation>
    <scope>NUCLEOTIDE SEQUENCE [LARGE SCALE GENOMIC DNA]</scope>
    <source>
        <strain evidence="8 9">CLA-AA-H181</strain>
    </source>
</reference>
<feature type="domain" description="Calcineurin-like phosphoesterase" evidence="7">
    <location>
        <begin position="1"/>
        <end position="216"/>
    </location>
</feature>
<evidence type="ECO:0000313" key="8">
    <source>
        <dbReference type="EMBL" id="MEQ2593657.1"/>
    </source>
</evidence>
<dbReference type="Gene3D" id="3.60.21.10">
    <property type="match status" value="1"/>
</dbReference>